<dbReference type="Gene3D" id="3.40.1360.10">
    <property type="match status" value="1"/>
</dbReference>
<dbReference type="Pfam" id="PF01464">
    <property type="entry name" value="SLT"/>
    <property type="match status" value="1"/>
</dbReference>
<feature type="non-terminal residue" evidence="2">
    <location>
        <position position="355"/>
    </location>
</feature>
<dbReference type="InterPro" id="IPR008258">
    <property type="entry name" value="Transglycosylase_SLT_dom_1"/>
</dbReference>
<dbReference type="PANTHER" id="PTHR37423">
    <property type="entry name" value="SOLUBLE LYTIC MUREIN TRANSGLYCOSYLASE-RELATED"/>
    <property type="match status" value="1"/>
</dbReference>
<comment type="caution">
    <text evidence="2">The sequence shown here is derived from an EMBL/GenBank/DDBJ whole genome shotgun (WGS) entry which is preliminary data.</text>
</comment>
<evidence type="ECO:0000259" key="1">
    <source>
        <dbReference type="Pfam" id="PF01464"/>
    </source>
</evidence>
<feature type="domain" description="Transglycosylase SLT" evidence="1">
    <location>
        <begin position="58"/>
        <end position="116"/>
    </location>
</feature>
<dbReference type="Gene3D" id="1.10.530.10">
    <property type="match status" value="1"/>
</dbReference>
<evidence type="ECO:0000313" key="2">
    <source>
        <dbReference type="EMBL" id="KKK81046.1"/>
    </source>
</evidence>
<sequence length="355" mass="39113">MDKLLIILLVLVCGFGSAEADLYGVLDSKGNFRFVNVPVIQTRIIYRKNLKSPFEKALQRAADQFALDPHFLRAVMKAESNFRSEAVSKKGARGLMQLMPSTARILKVSDINNPVDASAVVCVHISQGAVKPLKLGYLHILKPQGKKYGTSNELILSSDLPIIIVEGFTDTGTAMDLGFTAIGRPSAQAGMNLLPALVKGKDVIIVGDNDAGAGLQGLESTFQTLQSVCKSVIKVLPPEATKDLRDWRKKHNLTQKMFLDYVKQEGQSERAANLLPSDIAYNIADFYLQTHKTEDGSLVLRNYKGQWVQYDAGKYSNYEESNLRGEIYRFLDNKNFPKVGGQGTTAVVPFKPSRA</sequence>
<dbReference type="AlphaFoldDB" id="A0A0F9B9B8"/>
<proteinExistence type="predicted"/>
<dbReference type="InterPro" id="IPR034154">
    <property type="entry name" value="TOPRIM_DnaG/twinkle"/>
</dbReference>
<dbReference type="CDD" id="cd01029">
    <property type="entry name" value="TOPRIM_primases"/>
    <property type="match status" value="1"/>
</dbReference>
<protein>
    <recommendedName>
        <fullName evidence="1">Transglycosylase SLT domain-containing protein</fullName>
    </recommendedName>
</protein>
<name>A0A0F9B9B8_9ZZZZ</name>
<reference evidence="2" key="1">
    <citation type="journal article" date="2015" name="Nature">
        <title>Complex archaea that bridge the gap between prokaryotes and eukaryotes.</title>
        <authorList>
            <person name="Spang A."/>
            <person name="Saw J.H."/>
            <person name="Jorgensen S.L."/>
            <person name="Zaremba-Niedzwiedzka K."/>
            <person name="Martijn J."/>
            <person name="Lind A.E."/>
            <person name="van Eijk R."/>
            <person name="Schleper C."/>
            <person name="Guy L."/>
            <person name="Ettema T.J."/>
        </authorList>
    </citation>
    <scope>NUCLEOTIDE SEQUENCE</scope>
</reference>
<dbReference type="PANTHER" id="PTHR37423:SF2">
    <property type="entry name" value="MEMBRANE-BOUND LYTIC MUREIN TRANSGLYCOSYLASE C"/>
    <property type="match status" value="1"/>
</dbReference>
<dbReference type="InterPro" id="IPR023346">
    <property type="entry name" value="Lysozyme-like_dom_sf"/>
</dbReference>
<accession>A0A0F9B9B8</accession>
<dbReference type="EMBL" id="LAZR01053301">
    <property type="protein sequence ID" value="KKK81046.1"/>
    <property type="molecule type" value="Genomic_DNA"/>
</dbReference>
<dbReference type="SUPFAM" id="SSF53955">
    <property type="entry name" value="Lysozyme-like"/>
    <property type="match status" value="1"/>
</dbReference>
<gene>
    <name evidence="2" type="ORF">LCGC14_2817400</name>
</gene>
<organism evidence="2">
    <name type="scientific">marine sediment metagenome</name>
    <dbReference type="NCBI Taxonomy" id="412755"/>
    <lineage>
        <taxon>unclassified sequences</taxon>
        <taxon>metagenomes</taxon>
        <taxon>ecological metagenomes</taxon>
    </lineage>
</organism>